<dbReference type="InterPro" id="IPR027383">
    <property type="entry name" value="Znf_put"/>
</dbReference>
<organism evidence="2 3">
    <name type="scientific">Microlunatus parietis</name>
    <dbReference type="NCBI Taxonomy" id="682979"/>
    <lineage>
        <taxon>Bacteria</taxon>
        <taxon>Bacillati</taxon>
        <taxon>Actinomycetota</taxon>
        <taxon>Actinomycetes</taxon>
        <taxon>Propionibacteriales</taxon>
        <taxon>Propionibacteriaceae</taxon>
        <taxon>Microlunatus</taxon>
    </lineage>
</organism>
<accession>A0A7Y9IE91</accession>
<evidence type="ECO:0000259" key="1">
    <source>
        <dbReference type="Pfam" id="PF13490"/>
    </source>
</evidence>
<dbReference type="RefSeq" id="WP_179757850.1">
    <property type="nucleotide sequence ID" value="NZ_JACCBU010000001.1"/>
</dbReference>
<dbReference type="NCBIfam" id="TIGR03988">
    <property type="entry name" value="antisig_RsrA"/>
    <property type="match status" value="1"/>
</dbReference>
<dbReference type="AlphaFoldDB" id="A0A7Y9IE91"/>
<dbReference type="Proteomes" id="UP000569914">
    <property type="component" value="Unassembled WGS sequence"/>
</dbReference>
<evidence type="ECO:0000313" key="2">
    <source>
        <dbReference type="EMBL" id="NYE75326.1"/>
    </source>
</evidence>
<proteinExistence type="predicted"/>
<dbReference type="InterPro" id="IPR024020">
    <property type="entry name" value="Anit_sigma_mycothiol_RsrA"/>
</dbReference>
<sequence>MTGAETPAEHDCEQVLTRVYEFLDHELDEASGDAIRSHLAACEPCLDRFDVEQAVKALVSRCCGNDKAPDQLRSKVLLRISELSES</sequence>
<dbReference type="EMBL" id="JACCBU010000001">
    <property type="protein sequence ID" value="NYE75326.1"/>
    <property type="molecule type" value="Genomic_DNA"/>
</dbReference>
<reference evidence="2 3" key="1">
    <citation type="submission" date="2020-07" db="EMBL/GenBank/DDBJ databases">
        <title>Sequencing the genomes of 1000 actinobacteria strains.</title>
        <authorList>
            <person name="Klenk H.-P."/>
        </authorList>
    </citation>
    <scope>NUCLEOTIDE SEQUENCE [LARGE SCALE GENOMIC DNA]</scope>
    <source>
        <strain evidence="2 3">DSM 22083</strain>
    </source>
</reference>
<evidence type="ECO:0000313" key="3">
    <source>
        <dbReference type="Proteomes" id="UP000569914"/>
    </source>
</evidence>
<gene>
    <name evidence="2" type="ORF">BKA15_006655</name>
</gene>
<protein>
    <submittedName>
        <fullName evidence="2">Anti-sigma factor (TIGR02949 family)</fullName>
    </submittedName>
</protein>
<comment type="caution">
    <text evidence="2">The sequence shown here is derived from an EMBL/GenBank/DDBJ whole genome shotgun (WGS) entry which is preliminary data.</text>
</comment>
<dbReference type="Pfam" id="PF13490">
    <property type="entry name" value="zf-HC2"/>
    <property type="match status" value="1"/>
</dbReference>
<feature type="domain" description="Putative zinc-finger" evidence="1">
    <location>
        <begin position="12"/>
        <end position="45"/>
    </location>
</feature>
<keyword evidence="3" id="KW-1185">Reference proteome</keyword>
<name>A0A7Y9IE91_9ACTN</name>